<name>A0A2S8HWK8_BURCE</name>
<organism evidence="1 2">
    <name type="scientific">Burkholderia cepacia</name>
    <name type="common">Pseudomonas cepacia</name>
    <dbReference type="NCBI Taxonomy" id="292"/>
    <lineage>
        <taxon>Bacteria</taxon>
        <taxon>Pseudomonadati</taxon>
        <taxon>Pseudomonadota</taxon>
        <taxon>Betaproteobacteria</taxon>
        <taxon>Burkholderiales</taxon>
        <taxon>Burkholderiaceae</taxon>
        <taxon>Burkholderia</taxon>
        <taxon>Burkholderia cepacia complex</taxon>
    </lineage>
</organism>
<reference evidence="1 2" key="1">
    <citation type="submission" date="2018-02" db="EMBL/GenBank/DDBJ databases">
        <title>Draft genome sequencing of Burkholderia cepacia Y14-15.</title>
        <authorList>
            <person name="Zheng B.-X."/>
        </authorList>
    </citation>
    <scope>NUCLEOTIDE SEQUENCE [LARGE SCALE GENOMIC DNA]</scope>
    <source>
        <strain evidence="1 2">Y14-15</strain>
    </source>
</reference>
<dbReference type="EMBL" id="PUIQ01000140">
    <property type="protein sequence ID" value="PQP06828.1"/>
    <property type="molecule type" value="Genomic_DNA"/>
</dbReference>
<dbReference type="Proteomes" id="UP000238206">
    <property type="component" value="Unassembled WGS sequence"/>
</dbReference>
<proteinExistence type="predicted"/>
<protein>
    <submittedName>
        <fullName evidence="1">Uncharacterized protein</fullName>
    </submittedName>
</protein>
<evidence type="ECO:0000313" key="1">
    <source>
        <dbReference type="EMBL" id="PQP06828.1"/>
    </source>
</evidence>
<accession>A0A2S8HWK8</accession>
<gene>
    <name evidence="1" type="ORF">C5615_38385</name>
</gene>
<sequence>MTPLEKLASLPDADDFLRKGITLDQLKQQARSQTNIESARQVRQARERLMGKVADQNRPRYPDVWSLARARGT</sequence>
<comment type="caution">
    <text evidence="1">The sequence shown here is derived from an EMBL/GenBank/DDBJ whole genome shotgun (WGS) entry which is preliminary data.</text>
</comment>
<dbReference type="AlphaFoldDB" id="A0A2S8HWK8"/>
<evidence type="ECO:0000313" key="2">
    <source>
        <dbReference type="Proteomes" id="UP000238206"/>
    </source>
</evidence>